<sequence>QLADWVPKGASARLRARESGGALQTPPPVSVEAQIERDVRVGGTPSGSEVPGEQVAEDPATAAGSELNTLAKGDLDKKNPGESTDPDEHLDEDY</sequence>
<evidence type="ECO:0000313" key="2">
    <source>
        <dbReference type="EMBL" id="SVC81237.1"/>
    </source>
</evidence>
<proteinExistence type="predicted"/>
<feature type="region of interest" description="Disordered" evidence="1">
    <location>
        <begin position="1"/>
        <end position="94"/>
    </location>
</feature>
<gene>
    <name evidence="2" type="ORF">METZ01_LOCUS334091</name>
</gene>
<feature type="compositionally biased region" description="Acidic residues" evidence="1">
    <location>
        <begin position="84"/>
        <end position="94"/>
    </location>
</feature>
<protein>
    <submittedName>
        <fullName evidence="2">Uncharacterized protein</fullName>
    </submittedName>
</protein>
<reference evidence="2" key="1">
    <citation type="submission" date="2018-05" db="EMBL/GenBank/DDBJ databases">
        <authorList>
            <person name="Lanie J.A."/>
            <person name="Ng W.-L."/>
            <person name="Kazmierczak K.M."/>
            <person name="Andrzejewski T.M."/>
            <person name="Davidsen T.M."/>
            <person name="Wayne K.J."/>
            <person name="Tettelin H."/>
            <person name="Glass J.I."/>
            <person name="Rusch D."/>
            <person name="Podicherti R."/>
            <person name="Tsui H.-C.T."/>
            <person name="Winkler M.E."/>
        </authorList>
    </citation>
    <scope>NUCLEOTIDE SEQUENCE</scope>
</reference>
<dbReference type="EMBL" id="UINC01112352">
    <property type="protein sequence ID" value="SVC81237.1"/>
    <property type="molecule type" value="Genomic_DNA"/>
</dbReference>
<name>A0A382Q893_9ZZZZ</name>
<dbReference type="AlphaFoldDB" id="A0A382Q893"/>
<feature type="non-terminal residue" evidence="2">
    <location>
        <position position="1"/>
    </location>
</feature>
<organism evidence="2">
    <name type="scientific">marine metagenome</name>
    <dbReference type="NCBI Taxonomy" id="408172"/>
    <lineage>
        <taxon>unclassified sequences</taxon>
        <taxon>metagenomes</taxon>
        <taxon>ecological metagenomes</taxon>
    </lineage>
</organism>
<accession>A0A382Q893</accession>
<evidence type="ECO:0000256" key="1">
    <source>
        <dbReference type="SAM" id="MobiDB-lite"/>
    </source>
</evidence>